<dbReference type="AlphaFoldDB" id="A0A1F7F742"/>
<evidence type="ECO:0000313" key="2">
    <source>
        <dbReference type="Proteomes" id="UP000179243"/>
    </source>
</evidence>
<name>A0A1F7F742_UNCRA</name>
<organism evidence="1 2">
    <name type="scientific">Candidatus Raymondbacteria bacterium RIFOXYD12_FULL_49_13</name>
    <dbReference type="NCBI Taxonomy" id="1817890"/>
    <lineage>
        <taxon>Bacteria</taxon>
        <taxon>Raymondiibacteriota</taxon>
    </lineage>
</organism>
<sequence>MDNQGPILYDRVKQSGLSLKRLAALTGLNYNTLARQLNGFATLTSEVKSAVTLCLQKETSMENMLLAREQSYQDRGLQSRDLSLRVSTFNADAGTCEAVLASDSPVPIFDHSTGQFIDEMLLGFSYGDQIPLLDSHARDSVNCILGSISDMRMEGALLVGLLTFGTTTRALEAKQLVKEGHLSGISIGYRCEEVRYLSAGEKYTFKNDIYGPAKLVFRAIVLEASLCAIQADKIAKVRNADYASSKTGSKTAPRYDLTADVFALQALAYLRRNPGPGAIENLKSEATRLQAKAVSYRRLSDTFQSDDLIRQKYMGLAADHAYWSAVLLDVIDK</sequence>
<proteinExistence type="predicted"/>
<dbReference type="EMBL" id="MFYX01000107">
    <property type="protein sequence ID" value="OGK02494.1"/>
    <property type="molecule type" value="Genomic_DNA"/>
</dbReference>
<comment type="caution">
    <text evidence="1">The sequence shown here is derived from an EMBL/GenBank/DDBJ whole genome shotgun (WGS) entry which is preliminary data.</text>
</comment>
<gene>
    <name evidence="1" type="ORF">A2519_12195</name>
</gene>
<reference evidence="1 2" key="1">
    <citation type="journal article" date="2016" name="Nat. Commun.">
        <title>Thousands of microbial genomes shed light on interconnected biogeochemical processes in an aquifer system.</title>
        <authorList>
            <person name="Anantharaman K."/>
            <person name="Brown C.T."/>
            <person name="Hug L.A."/>
            <person name="Sharon I."/>
            <person name="Castelle C.J."/>
            <person name="Probst A.J."/>
            <person name="Thomas B.C."/>
            <person name="Singh A."/>
            <person name="Wilkins M.J."/>
            <person name="Karaoz U."/>
            <person name="Brodie E.L."/>
            <person name="Williams K.H."/>
            <person name="Hubbard S.S."/>
            <person name="Banfield J.F."/>
        </authorList>
    </citation>
    <scope>NUCLEOTIDE SEQUENCE [LARGE SCALE GENOMIC DNA]</scope>
</reference>
<protein>
    <submittedName>
        <fullName evidence="1">Uncharacterized protein</fullName>
    </submittedName>
</protein>
<evidence type="ECO:0000313" key="1">
    <source>
        <dbReference type="EMBL" id="OGK02494.1"/>
    </source>
</evidence>
<accession>A0A1F7F742</accession>
<dbReference type="Proteomes" id="UP000179243">
    <property type="component" value="Unassembled WGS sequence"/>
</dbReference>